<protein>
    <recommendedName>
        <fullName evidence="6">Myb-like domain-containing protein</fullName>
    </recommendedName>
</protein>
<feature type="compositionally biased region" description="Basic and acidic residues" evidence="1">
    <location>
        <begin position="92"/>
        <end position="101"/>
    </location>
</feature>
<sequence length="202" mass="21982">MASSSAATKRNLKPSPIIPNPQQNANFAASVELPSLQPALAPGQDSFSVFPPHPPQQRKRKSVNEQQMAANASSTGATSGGGPAVPGAAGDSDAHNQEPKAKKSRTNTPWTPAEEQRLKTMRDAQKTWSEIAKTFPQRTEGSVKKHWYKDMHYAEFGEDESAALLAAIKEYDQNKWKVIGQKVNKPAKACEQYAKEHFGGKA</sequence>
<dbReference type="SMART" id="SM00717">
    <property type="entry name" value="SANT"/>
    <property type="match status" value="2"/>
</dbReference>
<dbReference type="InterPro" id="IPR017930">
    <property type="entry name" value="Myb_dom"/>
</dbReference>
<dbReference type="Gene3D" id="1.10.10.60">
    <property type="entry name" value="Homeodomain-like"/>
    <property type="match status" value="1"/>
</dbReference>
<reference evidence="4" key="1">
    <citation type="journal article" date="2020" name="Stud. Mycol.">
        <title>101 Dothideomycetes genomes: a test case for predicting lifestyles and emergence of pathogens.</title>
        <authorList>
            <person name="Haridas S."/>
            <person name="Albert R."/>
            <person name="Binder M."/>
            <person name="Bloem J."/>
            <person name="Labutti K."/>
            <person name="Salamov A."/>
            <person name="Andreopoulos B."/>
            <person name="Baker S."/>
            <person name="Barry K."/>
            <person name="Bills G."/>
            <person name="Bluhm B."/>
            <person name="Cannon C."/>
            <person name="Castanera R."/>
            <person name="Culley D."/>
            <person name="Daum C."/>
            <person name="Ezra D."/>
            <person name="Gonzalez J."/>
            <person name="Henrissat B."/>
            <person name="Kuo A."/>
            <person name="Liang C."/>
            <person name="Lipzen A."/>
            <person name="Lutzoni F."/>
            <person name="Magnuson J."/>
            <person name="Mondo S."/>
            <person name="Nolan M."/>
            <person name="Ohm R."/>
            <person name="Pangilinan J."/>
            <person name="Park H.-J."/>
            <person name="Ramirez L."/>
            <person name="Alfaro M."/>
            <person name="Sun H."/>
            <person name="Tritt A."/>
            <person name="Yoshinaga Y."/>
            <person name="Zwiers L.-H."/>
            <person name="Turgeon B."/>
            <person name="Goodwin S."/>
            <person name="Spatafora J."/>
            <person name="Crous P."/>
            <person name="Grigoriev I."/>
        </authorList>
    </citation>
    <scope>NUCLEOTIDE SEQUENCE</scope>
    <source>
        <strain evidence="4">CBS 175.79</strain>
    </source>
</reference>
<dbReference type="InterPro" id="IPR001005">
    <property type="entry name" value="SANT/Myb"/>
</dbReference>
<dbReference type="Proteomes" id="UP000799778">
    <property type="component" value="Unassembled WGS sequence"/>
</dbReference>
<dbReference type="OrthoDB" id="2143914at2759"/>
<feature type="region of interest" description="Disordered" evidence="1">
    <location>
        <begin position="1"/>
        <end position="23"/>
    </location>
</feature>
<evidence type="ECO:0000313" key="4">
    <source>
        <dbReference type="EMBL" id="KAF2010530.1"/>
    </source>
</evidence>
<dbReference type="Pfam" id="PF13921">
    <property type="entry name" value="Myb_DNA-bind_6"/>
    <property type="match status" value="1"/>
</dbReference>
<dbReference type="PROSITE" id="PS51294">
    <property type="entry name" value="HTH_MYB"/>
    <property type="match status" value="1"/>
</dbReference>
<evidence type="ECO:0008006" key="6">
    <source>
        <dbReference type="Google" id="ProtNLM"/>
    </source>
</evidence>
<feature type="domain" description="HTH myb-type" evidence="3">
    <location>
        <begin position="102"/>
        <end position="155"/>
    </location>
</feature>
<feature type="domain" description="Myb-like" evidence="2">
    <location>
        <begin position="102"/>
        <end position="151"/>
    </location>
</feature>
<keyword evidence="5" id="KW-1185">Reference proteome</keyword>
<dbReference type="GeneID" id="54289821"/>
<evidence type="ECO:0000313" key="5">
    <source>
        <dbReference type="Proteomes" id="UP000799778"/>
    </source>
</evidence>
<proteinExistence type="predicted"/>
<evidence type="ECO:0000256" key="1">
    <source>
        <dbReference type="SAM" id="MobiDB-lite"/>
    </source>
</evidence>
<dbReference type="RefSeq" id="XP_033378869.1">
    <property type="nucleotide sequence ID" value="XM_033532424.1"/>
</dbReference>
<organism evidence="4 5">
    <name type="scientific">Aaosphaeria arxii CBS 175.79</name>
    <dbReference type="NCBI Taxonomy" id="1450172"/>
    <lineage>
        <taxon>Eukaryota</taxon>
        <taxon>Fungi</taxon>
        <taxon>Dikarya</taxon>
        <taxon>Ascomycota</taxon>
        <taxon>Pezizomycotina</taxon>
        <taxon>Dothideomycetes</taxon>
        <taxon>Pleosporomycetidae</taxon>
        <taxon>Pleosporales</taxon>
        <taxon>Pleosporales incertae sedis</taxon>
        <taxon>Aaosphaeria</taxon>
    </lineage>
</organism>
<dbReference type="PROSITE" id="PS50090">
    <property type="entry name" value="MYB_LIKE"/>
    <property type="match status" value="1"/>
</dbReference>
<name>A0A6A5XC85_9PLEO</name>
<dbReference type="InterPro" id="IPR009057">
    <property type="entry name" value="Homeodomain-like_sf"/>
</dbReference>
<dbReference type="EMBL" id="ML978076">
    <property type="protein sequence ID" value="KAF2010530.1"/>
    <property type="molecule type" value="Genomic_DNA"/>
</dbReference>
<feature type="region of interest" description="Disordered" evidence="1">
    <location>
        <begin position="36"/>
        <end position="116"/>
    </location>
</feature>
<dbReference type="SUPFAM" id="SSF46689">
    <property type="entry name" value="Homeodomain-like"/>
    <property type="match status" value="1"/>
</dbReference>
<accession>A0A6A5XC85</accession>
<dbReference type="AlphaFoldDB" id="A0A6A5XC85"/>
<gene>
    <name evidence="4" type="ORF">BU24DRAFT_467151</name>
</gene>
<evidence type="ECO:0000259" key="3">
    <source>
        <dbReference type="PROSITE" id="PS51294"/>
    </source>
</evidence>
<dbReference type="CDD" id="cd00167">
    <property type="entry name" value="SANT"/>
    <property type="match status" value="2"/>
</dbReference>
<evidence type="ECO:0000259" key="2">
    <source>
        <dbReference type="PROSITE" id="PS50090"/>
    </source>
</evidence>